<reference evidence="2" key="1">
    <citation type="submission" date="2020-03" db="EMBL/GenBank/DDBJ databases">
        <authorList>
            <person name="Weist P."/>
        </authorList>
    </citation>
    <scope>NUCLEOTIDE SEQUENCE</scope>
</reference>
<proteinExistence type="predicted"/>
<dbReference type="AlphaFoldDB" id="A0A9N7TGH2"/>
<evidence type="ECO:0000313" key="2">
    <source>
        <dbReference type="EMBL" id="CAB1412660.1"/>
    </source>
</evidence>
<protein>
    <submittedName>
        <fullName evidence="2">Uncharacterized protein</fullName>
    </submittedName>
</protein>
<feature type="region of interest" description="Disordered" evidence="1">
    <location>
        <begin position="297"/>
        <end position="322"/>
    </location>
</feature>
<gene>
    <name evidence="2" type="ORF">PLEPLA_LOCUS353</name>
</gene>
<feature type="region of interest" description="Disordered" evidence="1">
    <location>
        <begin position="209"/>
        <end position="236"/>
    </location>
</feature>
<organism evidence="2 3">
    <name type="scientific">Pleuronectes platessa</name>
    <name type="common">European plaice</name>
    <dbReference type="NCBI Taxonomy" id="8262"/>
    <lineage>
        <taxon>Eukaryota</taxon>
        <taxon>Metazoa</taxon>
        <taxon>Chordata</taxon>
        <taxon>Craniata</taxon>
        <taxon>Vertebrata</taxon>
        <taxon>Euteleostomi</taxon>
        <taxon>Actinopterygii</taxon>
        <taxon>Neopterygii</taxon>
        <taxon>Teleostei</taxon>
        <taxon>Neoteleostei</taxon>
        <taxon>Acanthomorphata</taxon>
        <taxon>Carangaria</taxon>
        <taxon>Pleuronectiformes</taxon>
        <taxon>Pleuronectoidei</taxon>
        <taxon>Pleuronectidae</taxon>
        <taxon>Pleuronectes</taxon>
    </lineage>
</organism>
<dbReference type="EMBL" id="CADEAL010000013">
    <property type="protein sequence ID" value="CAB1412660.1"/>
    <property type="molecule type" value="Genomic_DNA"/>
</dbReference>
<accession>A0A9N7TGH2</accession>
<evidence type="ECO:0000256" key="1">
    <source>
        <dbReference type="SAM" id="MobiDB-lite"/>
    </source>
</evidence>
<feature type="region of interest" description="Disordered" evidence="1">
    <location>
        <begin position="421"/>
        <end position="463"/>
    </location>
</feature>
<keyword evidence="3" id="KW-1185">Reference proteome</keyword>
<name>A0A9N7TGH2_PLEPL</name>
<feature type="compositionally biased region" description="Basic residues" evidence="1">
    <location>
        <begin position="435"/>
        <end position="444"/>
    </location>
</feature>
<sequence>MQCSPDTLIPNNLFDSVEVPKPVGIGGDSSEFMVKAVILEPKEHVNQQWRICSTCNTMRIRKPYCTHANMQMVHLTLSSQHFLRQISRQQDPLLANVTPLQTYPLLHLITGSAPCTLSSCSCSCSCFCCCDCTTTATAAAPILLMLLLSKVKMFHQLRHLSLTYILLCTLPARANHPQPGEMDQNLLLRRSPESNPGIDHMVTIYHTSTRPTTASPSSPHPGLLPPPQSVTRPTTAAPSSPHLWLYLLLQSVTAPTNSRHLIPTLWLIPPLQSVTRPHHTPHPLPHTLALYLSSNRDRPTTAAPSSPTLALYLSPPIGDRPQPQRRTLTHTSGFITTPPIGYPPHHSPPPPYTFGFIFLPPFAPSTPPWTPLSAPPSKEESIDKGNTGQVAAISAALSTLDLVQDLDPGLTLFPVDPAPFTPPMRSYPRPPYSRHNGRSYRRSRSSPTHPYGFLLPSGPDPGRERMDQIPQVPVSLPWWLPEPQPWWTEATPRGRPPYELKGPSPEAMIAGREKVSTMGKGVQPTVQNCKDSRHHIPHYIPEVAQAARQ</sequence>
<dbReference type="Proteomes" id="UP001153269">
    <property type="component" value="Unassembled WGS sequence"/>
</dbReference>
<evidence type="ECO:0000313" key="3">
    <source>
        <dbReference type="Proteomes" id="UP001153269"/>
    </source>
</evidence>
<comment type="caution">
    <text evidence="2">The sequence shown here is derived from an EMBL/GenBank/DDBJ whole genome shotgun (WGS) entry which is preliminary data.</text>
</comment>
<feature type="compositionally biased region" description="Pro residues" evidence="1">
    <location>
        <begin position="218"/>
        <end position="228"/>
    </location>
</feature>